<keyword evidence="5" id="KW-0732">Signal</keyword>
<feature type="repeat" description="TPR" evidence="3">
    <location>
        <begin position="26"/>
        <end position="59"/>
    </location>
</feature>
<feature type="repeat" description="TPR" evidence="3">
    <location>
        <begin position="396"/>
        <end position="429"/>
    </location>
</feature>
<evidence type="ECO:0000256" key="3">
    <source>
        <dbReference type="PROSITE-ProRule" id="PRU00339"/>
    </source>
</evidence>
<dbReference type="Proteomes" id="UP000325291">
    <property type="component" value="Unassembled WGS sequence"/>
</dbReference>
<evidence type="ECO:0000256" key="1">
    <source>
        <dbReference type="ARBA" id="ARBA00022737"/>
    </source>
</evidence>
<protein>
    <submittedName>
        <fullName evidence="6">Tetratricopeptide repeat protein</fullName>
    </submittedName>
</protein>
<dbReference type="PROSITE" id="PS50005">
    <property type="entry name" value="TPR"/>
    <property type="match status" value="4"/>
</dbReference>
<dbReference type="SMART" id="SM00028">
    <property type="entry name" value="TPR"/>
    <property type="match status" value="8"/>
</dbReference>
<feature type="coiled-coil region" evidence="4">
    <location>
        <begin position="364"/>
        <end position="391"/>
    </location>
</feature>
<evidence type="ECO:0000256" key="4">
    <source>
        <dbReference type="SAM" id="Coils"/>
    </source>
</evidence>
<evidence type="ECO:0000256" key="2">
    <source>
        <dbReference type="ARBA" id="ARBA00022803"/>
    </source>
</evidence>
<dbReference type="Gene3D" id="1.25.40.10">
    <property type="entry name" value="Tetratricopeptide repeat domain"/>
    <property type="match status" value="2"/>
</dbReference>
<name>A0A5A9Z4T1_9RHOB</name>
<keyword evidence="2 3" id="KW-0802">TPR repeat</keyword>
<keyword evidence="4" id="KW-0175">Coiled coil</keyword>
<keyword evidence="7" id="KW-1185">Reference proteome</keyword>
<evidence type="ECO:0000256" key="5">
    <source>
        <dbReference type="SAM" id="SignalP"/>
    </source>
</evidence>
<proteinExistence type="predicted"/>
<feature type="repeat" description="TPR" evidence="3">
    <location>
        <begin position="358"/>
        <end position="391"/>
    </location>
</feature>
<dbReference type="PANTHER" id="PTHR12558">
    <property type="entry name" value="CELL DIVISION CYCLE 16,23,27"/>
    <property type="match status" value="1"/>
</dbReference>
<feature type="repeat" description="TPR" evidence="3">
    <location>
        <begin position="465"/>
        <end position="498"/>
    </location>
</feature>
<feature type="signal peptide" evidence="5">
    <location>
        <begin position="1"/>
        <end position="23"/>
    </location>
</feature>
<dbReference type="EMBL" id="VINQ01000016">
    <property type="protein sequence ID" value="KAA0912122.1"/>
    <property type="molecule type" value="Genomic_DNA"/>
</dbReference>
<dbReference type="Pfam" id="PF13432">
    <property type="entry name" value="TPR_16"/>
    <property type="match status" value="3"/>
</dbReference>
<dbReference type="InterPro" id="IPR013105">
    <property type="entry name" value="TPR_2"/>
</dbReference>
<comment type="caution">
    <text evidence="6">The sequence shown here is derived from an EMBL/GenBank/DDBJ whole genome shotgun (WGS) entry which is preliminary data.</text>
</comment>
<dbReference type="SUPFAM" id="SSF48452">
    <property type="entry name" value="TPR-like"/>
    <property type="match status" value="3"/>
</dbReference>
<dbReference type="RefSeq" id="WP_111366998.1">
    <property type="nucleotide sequence ID" value="NZ_JASHJG010000034.1"/>
</dbReference>
<dbReference type="AlphaFoldDB" id="A0A5A9Z4T1"/>
<evidence type="ECO:0000313" key="6">
    <source>
        <dbReference type="EMBL" id="KAA0912122.1"/>
    </source>
</evidence>
<feature type="chain" id="PRO_5022719648" evidence="5">
    <location>
        <begin position="24"/>
        <end position="569"/>
    </location>
</feature>
<dbReference type="InterPro" id="IPR011990">
    <property type="entry name" value="TPR-like_helical_dom_sf"/>
</dbReference>
<dbReference type="PANTHER" id="PTHR12558:SF13">
    <property type="entry name" value="CELL DIVISION CYCLE PROTEIN 27 HOMOLOG"/>
    <property type="match status" value="1"/>
</dbReference>
<dbReference type="InterPro" id="IPR019734">
    <property type="entry name" value="TPR_rpt"/>
</dbReference>
<dbReference type="Pfam" id="PF07719">
    <property type="entry name" value="TPR_2"/>
    <property type="match status" value="1"/>
</dbReference>
<evidence type="ECO:0000313" key="7">
    <source>
        <dbReference type="Proteomes" id="UP000325291"/>
    </source>
</evidence>
<reference evidence="6 7" key="1">
    <citation type="submission" date="2019-07" db="EMBL/GenBank/DDBJ databases">
        <title>Aquicoccus porphyridii gen. nov., sp. nov., isolated from a small marine red alga, Porphyridium marinum.</title>
        <authorList>
            <person name="Liu L."/>
        </authorList>
    </citation>
    <scope>NUCLEOTIDE SEQUENCE [LARGE SCALE GENOMIC DNA]</scope>
    <source>
        <strain evidence="6 7">L1 8-17</strain>
    </source>
</reference>
<keyword evidence="1" id="KW-0677">Repeat</keyword>
<organism evidence="6 7">
    <name type="scientific">Aquicoccus porphyridii</name>
    <dbReference type="NCBI Taxonomy" id="1852029"/>
    <lineage>
        <taxon>Bacteria</taxon>
        <taxon>Pseudomonadati</taxon>
        <taxon>Pseudomonadota</taxon>
        <taxon>Alphaproteobacteria</taxon>
        <taxon>Rhodobacterales</taxon>
        <taxon>Paracoccaceae</taxon>
        <taxon>Aquicoccus</taxon>
    </lineage>
</organism>
<gene>
    <name evidence="6" type="ORF">FLO80_17100</name>
</gene>
<accession>A0A5A9Z4T1</accession>
<sequence>MTVSKWAATLALVMQLAAAPAVAEGLAGAYLAGRQARYLGDFENAARYYTQALTRDPGNPSLMESVVLANLSLGRIDRALPVARAMEEQELRSQLSHMVLLADEARNNRYDDILARIADERGIGPLVDGLVGGWAQLGKGAMADAVAAFDEVAEDRGQRSFALYHKALALALVGDLESAEDILGQSGPGSAMQTRRGVMARTQVLSQLDRNADAIAVLDEAFGQSLDPELSAMRDALAAGETLPFDIVSSPRDGMAEVLYAVAGALLGEARDADTILFVRLSEYLRPDHVDAILLTAEILESLEQYELAAATYRKVSRDHSAFHAAELGRADTLRRAGKSDAAIEVLTRLTETHGDLPAVHSALGDLMRTLDRYEEAAAAYDRALSGFEEEDENQWFLYYARGICHERIRDWPAAEADFRKALDLNPGRPEVLNYLGYSLVERRENLDEALAMIEEAVAARPDSGYIVDSLGWVLYRLGRYDEAVGHMERATELMPVDPIVNDHLGDVYWAVGRYREAEFQWRRALSFVNYGDAAEDAKPDRIRRKLEVGLDRVLEEEGSDPLRVANGD</sequence>